<name>A0A940IGR5_9BACT</name>
<proteinExistence type="predicted"/>
<dbReference type="Proteomes" id="UP000725002">
    <property type="component" value="Unassembled WGS sequence"/>
</dbReference>
<dbReference type="Gene3D" id="1.10.390.30">
    <property type="entry name" value="Peptidase M60, enhancin-like domain 3"/>
    <property type="match status" value="1"/>
</dbReference>
<reference evidence="1" key="2">
    <citation type="journal article" date="2021" name="PeerJ">
        <title>Extensive microbial diversity within the chicken gut microbiome revealed by metagenomics and culture.</title>
        <authorList>
            <person name="Gilroy R."/>
            <person name="Ravi A."/>
            <person name="Getino M."/>
            <person name="Pursley I."/>
            <person name="Horton D.L."/>
            <person name="Alikhan N.F."/>
            <person name="Baker D."/>
            <person name="Gharbi K."/>
            <person name="Hall N."/>
            <person name="Watson M."/>
            <person name="Adriaenssens E.M."/>
            <person name="Foster-Nyarko E."/>
            <person name="Jarju S."/>
            <person name="Secka A."/>
            <person name="Antonio M."/>
            <person name="Oren A."/>
            <person name="Chaudhuri R.R."/>
            <person name="La Ragione R."/>
            <person name="Hildebrand F."/>
            <person name="Pallen M.J."/>
        </authorList>
    </citation>
    <scope>NUCLEOTIDE SEQUENCE</scope>
    <source>
        <strain evidence="1">G3-8215</strain>
    </source>
</reference>
<evidence type="ECO:0000313" key="1">
    <source>
        <dbReference type="EMBL" id="MBO8482677.1"/>
    </source>
</evidence>
<sequence>MRTKYFIPSLMLGFILILGSCSEERKTWYIPPEQDPEEEPDESLADWAPTVPITYYGNCHGENPDGRPMYPWWGEHMVLLSYEADLEPSAMKKWVDAADTIYEFYLKCTGGRTPWIDSSCYINDRICLAATHGLPAAAEAWVGGTGIWMNSINFEGVYNSYKNGYQDGLTPYEMGRNFWMFGSKITYGTDEPECTGYSNFMARMATVEILGQTFSNPETDPTWNIDKLFDIYMSNPNNTYENTIAVERGIDNPYGQGATDLFACFLFELQERYGGLDWVVKFWNYVSQRPDAASEQTAVDNLIVAASQAAGKSLCDLFEEWRWPVSQNARAAVQALGLL</sequence>
<protein>
    <submittedName>
        <fullName evidence="1">Uncharacterized protein</fullName>
    </submittedName>
</protein>
<reference evidence="1" key="1">
    <citation type="submission" date="2020-10" db="EMBL/GenBank/DDBJ databases">
        <authorList>
            <person name="Gilroy R."/>
        </authorList>
    </citation>
    <scope>NUCLEOTIDE SEQUENCE</scope>
    <source>
        <strain evidence="1">G3-8215</strain>
    </source>
</reference>
<dbReference type="EMBL" id="JADILV010000006">
    <property type="protein sequence ID" value="MBO8482677.1"/>
    <property type="molecule type" value="Genomic_DNA"/>
</dbReference>
<evidence type="ECO:0000313" key="2">
    <source>
        <dbReference type="Proteomes" id="UP000725002"/>
    </source>
</evidence>
<accession>A0A940IGR5</accession>
<dbReference type="PROSITE" id="PS51257">
    <property type="entry name" value="PROKAR_LIPOPROTEIN"/>
    <property type="match status" value="1"/>
</dbReference>
<dbReference type="AlphaFoldDB" id="A0A940IGR5"/>
<organism evidence="1 2">
    <name type="scientific">Candidatus Cryptobacteroides avicola</name>
    <dbReference type="NCBI Taxonomy" id="2840757"/>
    <lineage>
        <taxon>Bacteria</taxon>
        <taxon>Pseudomonadati</taxon>
        <taxon>Bacteroidota</taxon>
        <taxon>Bacteroidia</taxon>
        <taxon>Bacteroidales</taxon>
        <taxon>Candidatus Cryptobacteroides</taxon>
    </lineage>
</organism>
<gene>
    <name evidence="1" type="ORF">IAB75_00940</name>
</gene>
<dbReference type="InterPro" id="IPR042279">
    <property type="entry name" value="Pep_M60_3"/>
</dbReference>
<comment type="caution">
    <text evidence="1">The sequence shown here is derived from an EMBL/GenBank/DDBJ whole genome shotgun (WGS) entry which is preliminary data.</text>
</comment>